<keyword evidence="3" id="KW-0479">Metal-binding</keyword>
<comment type="similarity">
    <text evidence="1">Belongs to the beta-class carbonic anhydrase family.</text>
</comment>
<dbReference type="AlphaFoldDB" id="S5SX66"/>
<dbReference type="Proteomes" id="UP000015388">
    <property type="component" value="Chromosome"/>
</dbReference>
<evidence type="ECO:0000313" key="5">
    <source>
        <dbReference type="Proteomes" id="UP000015388"/>
    </source>
</evidence>
<evidence type="ECO:0000256" key="1">
    <source>
        <dbReference type="ARBA" id="ARBA00006217"/>
    </source>
</evidence>
<dbReference type="HOGENOM" id="CLU_053879_4_1_11"/>
<dbReference type="STRING" id="1224163.B841_11150"/>
<keyword evidence="3" id="KW-0862">Zinc</keyword>
<evidence type="ECO:0000256" key="3">
    <source>
        <dbReference type="PIRSR" id="PIRSR601765-1"/>
    </source>
</evidence>
<feature type="binding site" evidence="3">
    <location>
        <position position="95"/>
    </location>
    <ligand>
        <name>Zn(2+)</name>
        <dbReference type="ChEBI" id="CHEBI:29105"/>
    </ligand>
</feature>
<evidence type="ECO:0000313" key="4">
    <source>
        <dbReference type="EMBL" id="AGS35702.1"/>
    </source>
</evidence>
<dbReference type="InterPro" id="IPR001765">
    <property type="entry name" value="Carbonic_anhydrase"/>
</dbReference>
<proteinExistence type="inferred from homology"/>
<comment type="function">
    <text evidence="2">Catalyzes the reversible hydration of carbon dioxide to form bicarbonate.</text>
</comment>
<evidence type="ECO:0000256" key="2">
    <source>
        <dbReference type="ARBA" id="ARBA00024993"/>
    </source>
</evidence>
<comment type="cofactor">
    <cofactor evidence="3">
        <name>Zn(2+)</name>
        <dbReference type="ChEBI" id="CHEBI:29105"/>
    </cofactor>
    <text evidence="3">Binds 1 zinc ion per subunit.</text>
</comment>
<dbReference type="InterPro" id="IPR036874">
    <property type="entry name" value="Carbonic_anhydrase_sf"/>
</dbReference>
<dbReference type="Pfam" id="PF00484">
    <property type="entry name" value="Pro_CA"/>
    <property type="match status" value="1"/>
</dbReference>
<feature type="binding site" evidence="3">
    <location>
        <position position="39"/>
    </location>
    <ligand>
        <name>Zn(2+)</name>
        <dbReference type="ChEBI" id="CHEBI:29105"/>
    </ligand>
</feature>
<dbReference type="EMBL" id="CP003924">
    <property type="protein sequence ID" value="AGS35702.1"/>
    <property type="molecule type" value="Genomic_DNA"/>
</dbReference>
<evidence type="ECO:0008006" key="6">
    <source>
        <dbReference type="Google" id="ProtNLM"/>
    </source>
</evidence>
<dbReference type="SUPFAM" id="SSF53056">
    <property type="entry name" value="beta-carbonic anhydrase, cab"/>
    <property type="match status" value="1"/>
</dbReference>
<dbReference type="PANTHER" id="PTHR11002">
    <property type="entry name" value="CARBONIC ANHYDRASE"/>
    <property type="match status" value="1"/>
</dbReference>
<dbReference type="SMART" id="SM00947">
    <property type="entry name" value="Pro_CA"/>
    <property type="match status" value="1"/>
</dbReference>
<feature type="binding site" evidence="3">
    <location>
        <position position="41"/>
    </location>
    <ligand>
        <name>Zn(2+)</name>
        <dbReference type="ChEBI" id="CHEBI:29105"/>
    </ligand>
</feature>
<dbReference type="GO" id="GO:0008270">
    <property type="term" value="F:zinc ion binding"/>
    <property type="evidence" value="ECO:0007669"/>
    <property type="project" value="InterPro"/>
</dbReference>
<dbReference type="GO" id="GO:0004089">
    <property type="term" value="F:carbonate dehydratase activity"/>
    <property type="evidence" value="ECO:0007669"/>
    <property type="project" value="InterPro"/>
</dbReference>
<feature type="binding site" evidence="3">
    <location>
        <position position="92"/>
    </location>
    <ligand>
        <name>Zn(2+)</name>
        <dbReference type="ChEBI" id="CHEBI:29105"/>
    </ligand>
</feature>
<dbReference type="PATRIC" id="fig|1224163.3.peg.2249"/>
<dbReference type="KEGG" id="cmd:B841_11150"/>
<dbReference type="eggNOG" id="COG0288">
    <property type="taxonomic scope" value="Bacteria"/>
</dbReference>
<reference evidence="4 5" key="1">
    <citation type="submission" date="2012-11" db="EMBL/GenBank/DDBJ databases">
        <title>The complete genome sequence of Corynebacterium maris Coryn-1 (=DSM 45190).</title>
        <authorList>
            <person name="Schaffert L."/>
            <person name="Albersmeier A."/>
            <person name="Kalinowski J."/>
            <person name="Ruckert C."/>
        </authorList>
    </citation>
    <scope>NUCLEOTIDE SEQUENCE [LARGE SCALE GENOMIC DNA]</scope>
    <source>
        <strain evidence="5">Coryn-1</strain>
    </source>
</reference>
<keyword evidence="5" id="KW-1185">Reference proteome</keyword>
<sequence length="210" mass="22138">MLAGNERFAAQQASHANTDLDRRAQLRDGQNPIAVVLACSDSRVPVELIFDAGLGDLFVVRTAGEILGESVMGSISYAVNSLEVPLVIVLGHESCGAVAAARAAVDNGKIPDDHQRVLVERVAPSIMVAKSEGKTESYEFERRHAAQMAEQLAGTMPRLGQKLKDGSVGLVAARYLLSDSRVETIMSAGVGDTPKRSGSLATDGVLKLGV</sequence>
<dbReference type="Gene3D" id="3.40.1050.10">
    <property type="entry name" value="Carbonic anhydrase"/>
    <property type="match status" value="1"/>
</dbReference>
<protein>
    <recommendedName>
        <fullName evidence="6">Carbonic anhydrase</fullName>
    </recommendedName>
</protein>
<name>S5SX66_9CORY</name>
<organism evidence="4 5">
    <name type="scientific">Corynebacterium maris DSM 45190</name>
    <dbReference type="NCBI Taxonomy" id="1224163"/>
    <lineage>
        <taxon>Bacteria</taxon>
        <taxon>Bacillati</taxon>
        <taxon>Actinomycetota</taxon>
        <taxon>Actinomycetes</taxon>
        <taxon>Mycobacteriales</taxon>
        <taxon>Corynebacteriaceae</taxon>
        <taxon>Corynebacterium</taxon>
    </lineage>
</organism>
<gene>
    <name evidence="4" type="ORF">B841_11150</name>
</gene>
<accession>S5SX66</accession>
<dbReference type="PANTHER" id="PTHR11002:SF79">
    <property type="entry name" value="CARBONIC ANHYDRASE 2"/>
    <property type="match status" value="1"/>
</dbReference>